<dbReference type="InterPro" id="IPR036770">
    <property type="entry name" value="Ankyrin_rpt-contain_sf"/>
</dbReference>
<dbReference type="InterPro" id="IPR002110">
    <property type="entry name" value="Ankyrin_rpt"/>
</dbReference>
<keyword evidence="11" id="KW-1185">Reference proteome</keyword>
<protein>
    <recommendedName>
        <fullName evidence="9">Anoctamin transmembrane domain-containing protein</fullName>
    </recommendedName>
</protein>
<reference evidence="10 11" key="1">
    <citation type="submission" date="2019-07" db="EMBL/GenBank/DDBJ databases">
        <title>Genomics analysis of Aphanomyces spp. identifies a new class of oomycete effector associated with host adaptation.</title>
        <authorList>
            <person name="Gaulin E."/>
        </authorList>
    </citation>
    <scope>NUCLEOTIDE SEQUENCE [LARGE SCALE GENOMIC DNA]</scope>
    <source>
        <strain evidence="10 11">ATCC 201684</strain>
    </source>
</reference>
<feature type="compositionally biased region" description="Low complexity" evidence="7">
    <location>
        <begin position="1102"/>
        <end position="1118"/>
    </location>
</feature>
<feature type="coiled-coil region" evidence="6">
    <location>
        <begin position="1172"/>
        <end position="1199"/>
    </location>
</feature>
<sequence>MDLLEAAENGNEERVVELLLGAGKEAPELLRQTDHAGRSALHVACIGGQLTVVQLLLGRTCRVFFPGRSLEETEELVAACGPDVRVVMKRKENMHVPSAVLHLPAHVVVQPSDLAHGRIYEDDYGNAPIQCISCFGCGSEVKHIQDGLDIAKELLRSGCQTNTSKTSNNWTPLHWCAFNGNHEMTALLLHPQDYGGLEHQGAIPLVRSEGFYPVDIAGRMGVKLADEMAELQAKEEADDGDEFQADYRAWRLRLDHKRVVQAFVDDFLTHAAESKKYASLVTARAVGTIKTGARHKSPSFTEDDVCRYGQHLLYWSSGLNLLPQVKALLGLVFENRAVLSPLYPVLYEETKTQSAVHFASANGFADIVEALVLRTKAMYSSSQGLRKLVTTKSRIHPIASDAHPDPLHQDVQYRSLEGWLNYRNESPLFMAGMHNRVEVIQRFLEILPPSHIQDEITMQTIEGTTLREISNDAIRTALGLPSRSAFPLEYVLVFRRADAFFRKTLQDVLEEESSRAPSVLARSIGSREHSRGFWSRHSSDRFDYMAVGATDTVLAQKAESRQLMVRKRGTRRMHVFNVKNRHEFEPFPSLIRQLVVLDLIRDNVNVKHHLAQGTIYDMFPLHNRTGVSSIEAHWVLRPGNWKLQPWTNLAHYWFEGPTLNYEMLWPLRFYFGDKHTLYIAWTQFSTAYMIAIALPCLIVEILKSSGQNTAVPPLVLLMLVWITYLVEMWKRKRAELICKWGMPQLCDGSDLINDEFHGDYVVDMSTNERDVRFPETLHVLRIYLGAPPLMIMVALAVLSFIGTKYIASHGNLKEYVSLVSAIKAVAILVLDFLYTKVAYALTYWENHRTVTEFESMLAIKLFWFKFINAFMALFWTAFVDCAIDQLRYDLIMILVFRQASSIGLAQLLPLLRVRYRWHKAGFQRTQLFQVDLPTASPGHDVDDCDVPVGIQMQEMMEEPIHILTKQIDALIRFGYVTMFATVFPGAPCFVALTNTLEMHLDVQVSLEARRRPSFDGETETPVFMNFVQFMSFAAVTVNCGLLYLTTDIDTFLLWSFDDAGKLWVMLGIEHILLSIKASLVFGIDDVPSWVTAHDARLDKKASSPPEQPTAAATPPSAQLQEGNELPTVKPVLVADEFLFQEECLSTMAMPPGADDNDSAECHEPTAMSPPVETSLKAQVEALEEALAAMTTARDEAIAKLHEVKAESMENLCGFCTQQTPCQVKCIECNAVMCRDCDALQHKALSFHIRVDVGREGHAVKERLDYVQRLLNERGPSIVDIDDLPTGHALHLDRLETTKQVSIDR</sequence>
<proteinExistence type="predicted"/>
<feature type="transmembrane region" description="Helical" evidence="8">
    <location>
        <begin position="855"/>
        <end position="878"/>
    </location>
</feature>
<evidence type="ECO:0000313" key="11">
    <source>
        <dbReference type="Proteomes" id="UP000481153"/>
    </source>
</evidence>
<dbReference type="Pfam" id="PF00023">
    <property type="entry name" value="Ank"/>
    <property type="match status" value="2"/>
</dbReference>
<evidence type="ECO:0000313" key="10">
    <source>
        <dbReference type="EMBL" id="KAF0737262.1"/>
    </source>
</evidence>
<keyword evidence="6" id="KW-0175">Coiled coil</keyword>
<dbReference type="EMBL" id="VJMJ01000084">
    <property type="protein sequence ID" value="KAF0737262.1"/>
    <property type="molecule type" value="Genomic_DNA"/>
</dbReference>
<keyword evidence="2 8" id="KW-0812">Transmembrane</keyword>
<dbReference type="SUPFAM" id="SSF48403">
    <property type="entry name" value="Ankyrin repeat"/>
    <property type="match status" value="1"/>
</dbReference>
<evidence type="ECO:0000256" key="7">
    <source>
        <dbReference type="SAM" id="MobiDB-lite"/>
    </source>
</evidence>
<feature type="region of interest" description="Disordered" evidence="7">
    <location>
        <begin position="1097"/>
        <end position="1122"/>
    </location>
</feature>
<dbReference type="GO" id="GO:0016020">
    <property type="term" value="C:membrane"/>
    <property type="evidence" value="ECO:0007669"/>
    <property type="project" value="UniProtKB-SubCell"/>
</dbReference>
<dbReference type="VEuPathDB" id="FungiDB:AeMF1_011164"/>
<dbReference type="PANTHER" id="PTHR12308">
    <property type="entry name" value="ANOCTAMIN"/>
    <property type="match status" value="1"/>
</dbReference>
<keyword evidence="4 8" id="KW-0472">Membrane</keyword>
<dbReference type="CDD" id="cd19757">
    <property type="entry name" value="Bbox1"/>
    <property type="match status" value="1"/>
</dbReference>
<dbReference type="PROSITE" id="PS50297">
    <property type="entry name" value="ANK_REP_REGION"/>
    <property type="match status" value="1"/>
</dbReference>
<evidence type="ECO:0000259" key="9">
    <source>
        <dbReference type="Pfam" id="PF04547"/>
    </source>
</evidence>
<dbReference type="PANTHER" id="PTHR12308:SF73">
    <property type="entry name" value="ANOCTAMIN"/>
    <property type="match status" value="1"/>
</dbReference>
<feature type="repeat" description="ANK" evidence="5">
    <location>
        <begin position="36"/>
        <end position="57"/>
    </location>
</feature>
<evidence type="ECO:0000256" key="3">
    <source>
        <dbReference type="ARBA" id="ARBA00022989"/>
    </source>
</evidence>
<dbReference type="GO" id="GO:0005254">
    <property type="term" value="F:chloride channel activity"/>
    <property type="evidence" value="ECO:0007669"/>
    <property type="project" value="TreeGrafter"/>
</dbReference>
<accession>A0A6G0XAW0</accession>
<dbReference type="Pfam" id="PF04547">
    <property type="entry name" value="Anoctamin"/>
    <property type="match status" value="1"/>
</dbReference>
<feature type="domain" description="Anoctamin transmembrane" evidence="9">
    <location>
        <begin position="668"/>
        <end position="1095"/>
    </location>
</feature>
<feature type="transmembrane region" description="Helical" evidence="8">
    <location>
        <begin position="890"/>
        <end position="911"/>
    </location>
</feature>
<dbReference type="Proteomes" id="UP000481153">
    <property type="component" value="Unassembled WGS sequence"/>
</dbReference>
<feature type="transmembrane region" description="Helical" evidence="8">
    <location>
        <begin position="973"/>
        <end position="992"/>
    </location>
</feature>
<name>A0A6G0XAW0_9STRA</name>
<dbReference type="InterPro" id="IPR049452">
    <property type="entry name" value="Anoctamin_TM"/>
</dbReference>
<evidence type="ECO:0000256" key="5">
    <source>
        <dbReference type="PROSITE-ProRule" id="PRU00023"/>
    </source>
</evidence>
<keyword evidence="5" id="KW-0040">ANK repeat</keyword>
<evidence type="ECO:0000256" key="4">
    <source>
        <dbReference type="ARBA" id="ARBA00023136"/>
    </source>
</evidence>
<comment type="subcellular location">
    <subcellularLocation>
        <location evidence="1">Membrane</location>
        <topology evidence="1">Multi-pass membrane protein</topology>
    </subcellularLocation>
</comment>
<evidence type="ECO:0000256" key="2">
    <source>
        <dbReference type="ARBA" id="ARBA00022692"/>
    </source>
</evidence>
<keyword evidence="3 8" id="KW-1133">Transmembrane helix</keyword>
<evidence type="ECO:0000256" key="8">
    <source>
        <dbReference type="SAM" id="Phobius"/>
    </source>
</evidence>
<feature type="transmembrane region" description="Helical" evidence="8">
    <location>
        <begin position="815"/>
        <end position="834"/>
    </location>
</feature>
<dbReference type="PROSITE" id="PS50088">
    <property type="entry name" value="ANK_REPEAT"/>
    <property type="match status" value="1"/>
</dbReference>
<dbReference type="InterPro" id="IPR007632">
    <property type="entry name" value="Anoctamin"/>
</dbReference>
<feature type="transmembrane region" description="Helical" evidence="8">
    <location>
        <begin position="782"/>
        <end position="803"/>
    </location>
</feature>
<dbReference type="SMART" id="SM00248">
    <property type="entry name" value="ANK"/>
    <property type="match status" value="4"/>
</dbReference>
<evidence type="ECO:0000256" key="1">
    <source>
        <dbReference type="ARBA" id="ARBA00004141"/>
    </source>
</evidence>
<gene>
    <name evidence="10" type="ORF">Ae201684_006438</name>
</gene>
<evidence type="ECO:0000256" key="6">
    <source>
        <dbReference type="SAM" id="Coils"/>
    </source>
</evidence>
<feature type="transmembrane region" description="Helical" evidence="8">
    <location>
        <begin position="1022"/>
        <end position="1044"/>
    </location>
</feature>
<organism evidence="10 11">
    <name type="scientific">Aphanomyces euteiches</name>
    <dbReference type="NCBI Taxonomy" id="100861"/>
    <lineage>
        <taxon>Eukaryota</taxon>
        <taxon>Sar</taxon>
        <taxon>Stramenopiles</taxon>
        <taxon>Oomycota</taxon>
        <taxon>Saprolegniomycetes</taxon>
        <taxon>Saprolegniales</taxon>
        <taxon>Verrucalvaceae</taxon>
        <taxon>Aphanomyces</taxon>
    </lineage>
</organism>
<dbReference type="Gene3D" id="1.25.40.20">
    <property type="entry name" value="Ankyrin repeat-containing domain"/>
    <property type="match status" value="2"/>
</dbReference>
<comment type="caution">
    <text evidence="10">The sequence shown here is derived from an EMBL/GenBank/DDBJ whole genome shotgun (WGS) entry which is preliminary data.</text>
</comment>